<organism evidence="3 4">
    <name type="scientific">Thalassiosira oceanica</name>
    <name type="common">Marine diatom</name>
    <dbReference type="NCBI Taxonomy" id="159749"/>
    <lineage>
        <taxon>Eukaryota</taxon>
        <taxon>Sar</taxon>
        <taxon>Stramenopiles</taxon>
        <taxon>Ochrophyta</taxon>
        <taxon>Bacillariophyta</taxon>
        <taxon>Coscinodiscophyceae</taxon>
        <taxon>Thalassiosirophycidae</taxon>
        <taxon>Thalassiosirales</taxon>
        <taxon>Thalassiosiraceae</taxon>
        <taxon>Thalassiosira</taxon>
    </lineage>
</organism>
<feature type="compositionally biased region" description="Polar residues" evidence="2">
    <location>
        <begin position="24"/>
        <end position="34"/>
    </location>
</feature>
<keyword evidence="1" id="KW-0677">Repeat</keyword>
<evidence type="ECO:0000313" key="3">
    <source>
        <dbReference type="EMBL" id="EJK74586.1"/>
    </source>
</evidence>
<evidence type="ECO:0000256" key="1">
    <source>
        <dbReference type="ARBA" id="ARBA00022737"/>
    </source>
</evidence>
<accession>K0TKH9</accession>
<keyword evidence="4" id="KW-1185">Reference proteome</keyword>
<comment type="caution">
    <text evidence="3">The sequence shown here is derived from an EMBL/GenBank/DDBJ whole genome shotgun (WGS) entry which is preliminary data.</text>
</comment>
<dbReference type="SMART" id="SM00698">
    <property type="entry name" value="MORN"/>
    <property type="match status" value="20"/>
</dbReference>
<dbReference type="eggNOG" id="KOG0229">
    <property type="taxonomic scope" value="Eukaryota"/>
</dbReference>
<dbReference type="EMBL" id="AGNL01003523">
    <property type="protein sequence ID" value="EJK74586.1"/>
    <property type="molecule type" value="Genomic_DNA"/>
</dbReference>
<proteinExistence type="predicted"/>
<dbReference type="OrthoDB" id="418492at2759"/>
<evidence type="ECO:0000313" key="4">
    <source>
        <dbReference type="Proteomes" id="UP000266841"/>
    </source>
</evidence>
<dbReference type="Proteomes" id="UP000266841">
    <property type="component" value="Unassembled WGS sequence"/>
</dbReference>
<dbReference type="InterPro" id="IPR003409">
    <property type="entry name" value="MORN"/>
</dbReference>
<dbReference type="OMA" id="GVQKWKN"/>
<dbReference type="Gene3D" id="2.20.110.10">
    <property type="entry name" value="Histone H3 K4-specific methyltransferase SET7/9 N-terminal domain"/>
    <property type="match status" value="6"/>
</dbReference>
<sequence>MDPEGAGGSSSTVGPTAGEDAGNDSVSGTSSPNPNAKDAKDTAAQPGEGNGPGSASSANPVGLSKTRTKSSAKPSVRRFRDFNEFGFYEGALNSDGKRHGSGKMTYDSGNYYTGSFVDDKFEGLGLYKWKDDDEQEGSWKSGERHGVSVFRAADGTVEMSSYESGKAVGEGVTWPADRKTAYKLVNGDKKNEISLGMAEKMAKEMFGLPVPEPVEVQAKAHAPLKPTTVAPSKAGFLARLFSSRIVSPDGKLMFKDYGDWGVYEGEVDGQGRRQGKGKMTYESGNYFDGAFVDDKFYCDKGVYSWHDGDLYDGPWKDGERSGIGIFKSADGSVEYAVYDEGNTVGDGLLFSADRETVHLQKDGKKRMEVTQEEAESMAREKFQLPIPEPAETAASKAAYDMDPPQKADTQSSSDVRTKIQPSGFLGKFFAKDGEAFQGPDGKVMYKDNGEWGIYEGTFDSSGAKRQGKGVMKYDSGNVYTGGFVDNKYHSDSGTYRWADGDVYEGPWAEGERSGTGVFKMANGDVEVTKFDKGQSVGDGIAWNADRSISHKLVDGDKKNEISLGMAEKMARELFDMAVPPPHVIDKAVPTAEKPSILARLFGSNDGAGFLGEDGKWKFKDNGDWGVYEGEFDASGSKREGKGVMKYDSGNMYDGSFKNNTYDGDTGLYRWADGDEYEGPWKDGERTGNGIFRMAGGDVEYCKYDKGQSVGDGIVWNADRSISHKLVDGVKNNEISLGMAEKLAREKFDLPVPPLFTAKRSPKPSILGRFFSGSSAAPPGGGPTGPRFVDQGDSGVYEGGLVDGKRQGFGKMTYDSGNSYEGDFYQDKYHGGLGSYKWADGSSFEGSWQNGLFDGIGIFRTNEGVDYSFYKSGYATGVGVGWRSNYTKAHHLLDGFRVDETTLDHAKQLAEKKFGLPVPSSAAVQPAVASGLIRFFRPSAVGSDGKLRFKDNGDWGSYDGTVDANGKRQGKGTMTYDSGNIYDGSFLDDVYSGETGVYKWDDGDAYDGAWKNGERHGLGIFTSADGTVNYSMYSNGSNVGHSITWSPDRKSVFKVLGENKKIEISLSMGEKLSQEKFNLPVPAPMQEKSTATKNTGSLGGGILSRLFSSKRRGPDGRLMFKDYGDWGTYEGDLDSNDQRQGKGRMEYESRNYYDGPFDNNMFDGENGVYHWADGDEYRGSWKKGERNGSGTFVSAADGTVEYSMYDAGSAVGDGLSFTTDGKSAFKLVNGEKTIELTPEEAEALSQRLFNLKPPSTLPDGSLSILSIKM</sequence>
<dbReference type="PANTHER" id="PTHR43215">
    <property type="entry name" value="RADIAL SPOKE HEAD 1 HOMOLOG"/>
    <property type="match status" value="1"/>
</dbReference>
<evidence type="ECO:0000256" key="2">
    <source>
        <dbReference type="SAM" id="MobiDB-lite"/>
    </source>
</evidence>
<protein>
    <submittedName>
        <fullName evidence="3">Uncharacterized protein</fullName>
    </submittedName>
</protein>
<dbReference type="AlphaFoldDB" id="K0TKH9"/>
<dbReference type="SUPFAM" id="SSF82185">
    <property type="entry name" value="Histone H3 K4-specific methyltransferase SET7/9 N-terminal domain"/>
    <property type="match status" value="7"/>
</dbReference>
<reference evidence="3 4" key="1">
    <citation type="journal article" date="2012" name="Genome Biol.">
        <title>Genome and low-iron response of an oceanic diatom adapted to chronic iron limitation.</title>
        <authorList>
            <person name="Lommer M."/>
            <person name="Specht M."/>
            <person name="Roy A.S."/>
            <person name="Kraemer L."/>
            <person name="Andreson R."/>
            <person name="Gutowska M.A."/>
            <person name="Wolf J."/>
            <person name="Bergner S.V."/>
            <person name="Schilhabel M.B."/>
            <person name="Klostermeier U.C."/>
            <person name="Beiko R.G."/>
            <person name="Rosenstiel P."/>
            <person name="Hippler M."/>
            <person name="Laroche J."/>
        </authorList>
    </citation>
    <scope>NUCLEOTIDE SEQUENCE [LARGE SCALE GENOMIC DNA]</scope>
    <source>
        <strain evidence="3 4">CCMP1005</strain>
    </source>
</reference>
<name>K0TKH9_THAOC</name>
<gene>
    <name evidence="3" type="ORF">THAOC_03725</name>
</gene>
<dbReference type="Pfam" id="PF02493">
    <property type="entry name" value="MORN"/>
    <property type="match status" value="20"/>
</dbReference>
<dbReference type="PANTHER" id="PTHR43215:SF14">
    <property type="entry name" value="RADIAL SPOKE HEAD 1 HOMOLOG"/>
    <property type="match status" value="1"/>
</dbReference>
<feature type="region of interest" description="Disordered" evidence="2">
    <location>
        <begin position="1"/>
        <end position="75"/>
    </location>
</feature>